<keyword evidence="13" id="KW-0175">Coiled coil</keyword>
<evidence type="ECO:0000256" key="11">
    <source>
        <dbReference type="ARBA" id="ARBA00023136"/>
    </source>
</evidence>
<dbReference type="PANTHER" id="PTHR45678:SF5">
    <property type="entry name" value="AT03939P-RELATED"/>
    <property type="match status" value="1"/>
</dbReference>
<evidence type="ECO:0000313" key="18">
    <source>
        <dbReference type="WBParaSite" id="MBELARI_LOCUS18768"/>
    </source>
</evidence>
<feature type="domain" description="Endoplasmic reticulum vesicle transporter C-terminal" evidence="15">
    <location>
        <begin position="218"/>
        <end position="382"/>
    </location>
</feature>
<protein>
    <submittedName>
        <fullName evidence="18">Endoplasmic reticulum vesicle transporter C-terminal domain-containing protein</fullName>
    </submittedName>
</protein>
<keyword evidence="9 14" id="KW-1133">Transmembrane helix</keyword>
<dbReference type="Pfam" id="PF00153">
    <property type="entry name" value="Mito_carr"/>
    <property type="match status" value="3"/>
</dbReference>
<dbReference type="InterPro" id="IPR039542">
    <property type="entry name" value="Erv_N"/>
</dbReference>
<dbReference type="InterPro" id="IPR051028">
    <property type="entry name" value="Mito_Solute_Carrier"/>
</dbReference>
<keyword evidence="5" id="KW-0813">Transport</keyword>
<feature type="domain" description="Endoplasmic reticulum vesicle transporter N-terminal" evidence="16">
    <location>
        <begin position="18"/>
        <end position="99"/>
    </location>
</feature>
<evidence type="ECO:0000313" key="17">
    <source>
        <dbReference type="Proteomes" id="UP000887575"/>
    </source>
</evidence>
<evidence type="ECO:0000256" key="4">
    <source>
        <dbReference type="ARBA" id="ARBA00006375"/>
    </source>
</evidence>
<dbReference type="SUPFAM" id="SSF103506">
    <property type="entry name" value="Mitochondrial carrier"/>
    <property type="match status" value="1"/>
</dbReference>
<evidence type="ECO:0000259" key="15">
    <source>
        <dbReference type="Pfam" id="PF07970"/>
    </source>
</evidence>
<feature type="repeat" description="Solcar" evidence="12">
    <location>
        <begin position="395"/>
        <end position="484"/>
    </location>
</feature>
<dbReference type="GO" id="GO:0005313">
    <property type="term" value="F:L-glutamate transmembrane transporter activity"/>
    <property type="evidence" value="ECO:0007669"/>
    <property type="project" value="TreeGrafter"/>
</dbReference>
<evidence type="ECO:0000256" key="3">
    <source>
        <dbReference type="ARBA" id="ARBA00005648"/>
    </source>
</evidence>
<proteinExistence type="inferred from homology"/>
<dbReference type="GO" id="GO:0043490">
    <property type="term" value="P:malate-aspartate shuttle"/>
    <property type="evidence" value="ECO:0007669"/>
    <property type="project" value="TreeGrafter"/>
</dbReference>
<accession>A0AAF3EX88</accession>
<keyword evidence="11 12" id="KW-0472">Membrane</keyword>
<evidence type="ECO:0000256" key="8">
    <source>
        <dbReference type="ARBA" id="ARBA00022792"/>
    </source>
</evidence>
<comment type="similarity">
    <text evidence="4">Belongs to the mitochondrial carrier (TC 2.A.29) family.</text>
</comment>
<dbReference type="GO" id="GO:0005743">
    <property type="term" value="C:mitochondrial inner membrane"/>
    <property type="evidence" value="ECO:0007669"/>
    <property type="project" value="UniProtKB-SubCell"/>
</dbReference>
<feature type="repeat" description="Solcar" evidence="12">
    <location>
        <begin position="592"/>
        <end position="678"/>
    </location>
</feature>
<evidence type="ECO:0000256" key="6">
    <source>
        <dbReference type="ARBA" id="ARBA00022692"/>
    </source>
</evidence>
<evidence type="ECO:0000256" key="5">
    <source>
        <dbReference type="ARBA" id="ARBA00022448"/>
    </source>
</evidence>
<evidence type="ECO:0000256" key="13">
    <source>
        <dbReference type="SAM" id="Coils"/>
    </source>
</evidence>
<dbReference type="InterPro" id="IPR023395">
    <property type="entry name" value="MCP_dom_sf"/>
</dbReference>
<feature type="transmembrane region" description="Helical" evidence="14">
    <location>
        <begin position="40"/>
        <end position="62"/>
    </location>
</feature>
<evidence type="ECO:0000256" key="7">
    <source>
        <dbReference type="ARBA" id="ARBA00022737"/>
    </source>
</evidence>
<dbReference type="FunFam" id="1.50.40.10:FF:000101">
    <property type="entry name" value="SLC (SoLute Carrier) homolog"/>
    <property type="match status" value="1"/>
</dbReference>
<keyword evidence="7" id="KW-0677">Repeat</keyword>
<dbReference type="AlphaFoldDB" id="A0AAF3EX88"/>
<keyword evidence="8" id="KW-0999">Mitochondrion inner membrane</keyword>
<evidence type="ECO:0000259" key="16">
    <source>
        <dbReference type="Pfam" id="PF13850"/>
    </source>
</evidence>
<feature type="coiled-coil region" evidence="13">
    <location>
        <begin position="157"/>
        <end position="184"/>
    </location>
</feature>
<dbReference type="WBParaSite" id="MBELARI_LOCUS18768">
    <property type="protein sequence ID" value="MBELARI_LOCUS18768"/>
    <property type="gene ID" value="MBELARI_LOCUS18768"/>
</dbReference>
<evidence type="ECO:0000256" key="2">
    <source>
        <dbReference type="ARBA" id="ARBA00004457"/>
    </source>
</evidence>
<keyword evidence="17" id="KW-1185">Reference proteome</keyword>
<evidence type="ECO:0000256" key="1">
    <source>
        <dbReference type="ARBA" id="ARBA00004448"/>
    </source>
</evidence>
<evidence type="ECO:0000256" key="12">
    <source>
        <dbReference type="PROSITE-ProRule" id="PRU00282"/>
    </source>
</evidence>
<comment type="similarity">
    <text evidence="3">Belongs to the ERGIC family.</text>
</comment>
<dbReference type="PRINTS" id="PR00926">
    <property type="entry name" value="MITOCARRIER"/>
</dbReference>
<dbReference type="Gene3D" id="1.50.40.10">
    <property type="entry name" value="Mitochondrial carrier domain"/>
    <property type="match status" value="1"/>
</dbReference>
<dbReference type="Pfam" id="PF07970">
    <property type="entry name" value="COPIIcoated_ERV"/>
    <property type="match status" value="1"/>
</dbReference>
<dbReference type="GO" id="GO:0015183">
    <property type="term" value="F:L-aspartate transmembrane transporter activity"/>
    <property type="evidence" value="ECO:0007669"/>
    <property type="project" value="TreeGrafter"/>
</dbReference>
<dbReference type="Proteomes" id="UP000887575">
    <property type="component" value="Unassembled WGS sequence"/>
</dbReference>
<sequence>METSLRQRKKEGITKIVEDFDIFTKVVDNVKEEKRAGGGLLSIICFVIIGLLVFGEVNSYFFGRKEYEYRFDVDTEYEETPLLEFDLVVATPCNSLHIQNSAEQSNGIFPEQNPIKQSPTRFEFTPEEQLYWTVLRHAHENMNKNAMRGLEELQYIDDDIEDKLEHLADQKQQHELEAIKEERKKKGHRESAGGNVVFMIGNGMGMFQIVANNGVDEGTACRVHGKFPVRKGKEEKMVMSIGNGMNIGGMFAHVEGMGSAGNVSHRIERFTFGRRINGLVAPLSGGEQISESGKDVYRYFIKVVPTRIYNGLFGGYTMAYQYSVTFLKKESKVEEHAHGGILFEYEFSATVIEIRQVVRSLLQLILRLCAVVGGVYATSAILNNLGTMGQEKKQFSYLPKIMNGGLAGIVGVTCVFPIDLVKTRLQNQVVVDGKLQYAGIVDCFKKTFRAQGFFGMYSGSGVNILLITPEKAIKLVANDVFRHKLASPGEKYLAAWKGMIAGGLAGFFQISVTTPMELLKIQMQQQGAVAGSKKQTAWQLTTQLFKERGIAGLYRGLGPTMARDVTFSVIYFPLFAYLDSLAPRKADGSGDAVFYGSFLSGLASGAFSSFSVTPLDVIKTRLQTISQTVKYNGLLDAFFTILRTEGPKALFKGAGCRMLVMAPLFGIAQTVYYIGVAEKILGREKAAHV</sequence>
<reference evidence="18" key="1">
    <citation type="submission" date="2024-02" db="UniProtKB">
        <authorList>
            <consortium name="WormBaseParasite"/>
        </authorList>
    </citation>
    <scope>IDENTIFICATION</scope>
</reference>
<organism evidence="17 18">
    <name type="scientific">Mesorhabditis belari</name>
    <dbReference type="NCBI Taxonomy" id="2138241"/>
    <lineage>
        <taxon>Eukaryota</taxon>
        <taxon>Metazoa</taxon>
        <taxon>Ecdysozoa</taxon>
        <taxon>Nematoda</taxon>
        <taxon>Chromadorea</taxon>
        <taxon>Rhabditida</taxon>
        <taxon>Rhabditina</taxon>
        <taxon>Rhabditomorpha</taxon>
        <taxon>Rhabditoidea</taxon>
        <taxon>Rhabditidae</taxon>
        <taxon>Mesorhabditinae</taxon>
        <taxon>Mesorhabditis</taxon>
    </lineage>
</organism>
<evidence type="ECO:0000256" key="9">
    <source>
        <dbReference type="ARBA" id="ARBA00022989"/>
    </source>
</evidence>
<dbReference type="InterPro" id="IPR018108">
    <property type="entry name" value="MCP_transmembrane"/>
</dbReference>
<dbReference type="InterPro" id="IPR002067">
    <property type="entry name" value="MCP"/>
</dbReference>
<keyword evidence="10" id="KW-0496">Mitochondrion</keyword>
<name>A0AAF3EX88_9BILA</name>
<comment type="subcellular location">
    <subcellularLocation>
        <location evidence="2">Endoplasmic reticulum-Golgi intermediate compartment membrane</location>
        <topology evidence="2">Multi-pass membrane protein</topology>
    </subcellularLocation>
    <subcellularLocation>
        <location evidence="1">Mitochondrion inner membrane</location>
        <topology evidence="1">Multi-pass membrane protein</topology>
    </subcellularLocation>
</comment>
<evidence type="ECO:0000256" key="14">
    <source>
        <dbReference type="SAM" id="Phobius"/>
    </source>
</evidence>
<feature type="repeat" description="Solcar" evidence="12">
    <location>
        <begin position="493"/>
        <end position="581"/>
    </location>
</feature>
<dbReference type="GO" id="GO:0033116">
    <property type="term" value="C:endoplasmic reticulum-Golgi intermediate compartment membrane"/>
    <property type="evidence" value="ECO:0007669"/>
    <property type="project" value="UniProtKB-SubCell"/>
</dbReference>
<dbReference type="PANTHER" id="PTHR45678">
    <property type="entry name" value="MITOCHONDRIAL 2-OXODICARBOXYLATE CARRIER 1-RELATED"/>
    <property type="match status" value="1"/>
</dbReference>
<dbReference type="PROSITE" id="PS50920">
    <property type="entry name" value="SOLCAR"/>
    <property type="match status" value="3"/>
</dbReference>
<dbReference type="Pfam" id="PF13850">
    <property type="entry name" value="ERGIC_N"/>
    <property type="match status" value="1"/>
</dbReference>
<evidence type="ECO:0000256" key="10">
    <source>
        <dbReference type="ARBA" id="ARBA00023128"/>
    </source>
</evidence>
<dbReference type="InterPro" id="IPR012936">
    <property type="entry name" value="Erv_C"/>
</dbReference>
<keyword evidence="6 12" id="KW-0812">Transmembrane</keyword>